<dbReference type="EMBL" id="JBJKBG010000002">
    <property type="protein sequence ID" value="KAL3751140.1"/>
    <property type="molecule type" value="Genomic_DNA"/>
</dbReference>
<evidence type="ECO:0000256" key="3">
    <source>
        <dbReference type="ARBA" id="ARBA00022692"/>
    </source>
</evidence>
<dbReference type="InterPro" id="IPR013210">
    <property type="entry name" value="LRR_N_plant-typ"/>
</dbReference>
<dbReference type="Gene3D" id="3.80.10.10">
    <property type="entry name" value="Ribonuclease Inhibitor"/>
    <property type="match status" value="1"/>
</dbReference>
<protein>
    <recommendedName>
        <fullName evidence="11">Leucine-rich repeat-containing N-terminal plant-type domain-containing protein</fullName>
    </recommendedName>
</protein>
<feature type="chain" id="PRO_5044829353" description="Leucine-rich repeat-containing N-terminal plant-type domain-containing protein" evidence="10">
    <location>
        <begin position="31"/>
        <end position="384"/>
    </location>
</feature>
<dbReference type="SUPFAM" id="SSF52058">
    <property type="entry name" value="L domain-like"/>
    <property type="match status" value="1"/>
</dbReference>
<evidence type="ECO:0000256" key="2">
    <source>
        <dbReference type="ARBA" id="ARBA00022614"/>
    </source>
</evidence>
<feature type="signal peptide" evidence="10">
    <location>
        <begin position="1"/>
        <end position="30"/>
    </location>
</feature>
<dbReference type="Proteomes" id="UP001634007">
    <property type="component" value="Unassembled WGS sequence"/>
</dbReference>
<keyword evidence="3" id="KW-0812">Transmembrane</keyword>
<dbReference type="PANTHER" id="PTHR47986">
    <property type="entry name" value="OSJNBA0070M12.3 PROTEIN"/>
    <property type="match status" value="1"/>
</dbReference>
<evidence type="ECO:0000256" key="8">
    <source>
        <dbReference type="ARBA" id="ARBA00023170"/>
    </source>
</evidence>
<keyword evidence="13" id="KW-1185">Reference proteome</keyword>
<organism evidence="12 13">
    <name type="scientific">Eucalyptus globulus</name>
    <name type="common">Tasmanian blue gum</name>
    <dbReference type="NCBI Taxonomy" id="34317"/>
    <lineage>
        <taxon>Eukaryota</taxon>
        <taxon>Viridiplantae</taxon>
        <taxon>Streptophyta</taxon>
        <taxon>Embryophyta</taxon>
        <taxon>Tracheophyta</taxon>
        <taxon>Spermatophyta</taxon>
        <taxon>Magnoliopsida</taxon>
        <taxon>eudicotyledons</taxon>
        <taxon>Gunneridae</taxon>
        <taxon>Pentapetalae</taxon>
        <taxon>rosids</taxon>
        <taxon>malvids</taxon>
        <taxon>Myrtales</taxon>
        <taxon>Myrtaceae</taxon>
        <taxon>Myrtoideae</taxon>
        <taxon>Eucalypteae</taxon>
        <taxon>Eucalyptus</taxon>
    </lineage>
</organism>
<comment type="caution">
    <text evidence="12">The sequence shown here is derived from an EMBL/GenBank/DDBJ whole genome shotgun (WGS) entry which is preliminary data.</text>
</comment>
<keyword evidence="5" id="KW-0677">Repeat</keyword>
<dbReference type="InterPro" id="IPR032675">
    <property type="entry name" value="LRR_dom_sf"/>
</dbReference>
<accession>A0ABD3LS30</accession>
<dbReference type="AlphaFoldDB" id="A0ABD3LS30"/>
<evidence type="ECO:0000256" key="4">
    <source>
        <dbReference type="ARBA" id="ARBA00022729"/>
    </source>
</evidence>
<dbReference type="InterPro" id="IPR001611">
    <property type="entry name" value="Leu-rich_rpt"/>
</dbReference>
<dbReference type="InterPro" id="IPR003591">
    <property type="entry name" value="Leu-rich_rpt_typical-subtyp"/>
</dbReference>
<evidence type="ECO:0000256" key="9">
    <source>
        <dbReference type="ARBA" id="ARBA00023180"/>
    </source>
</evidence>
<gene>
    <name evidence="12" type="ORF">ACJRO7_012024</name>
</gene>
<sequence>MGRHRRDLPLLALLLLLLLLLLFLCLAASAQTLQSDVLAMQALKNRLTLPSSLDWSNADPCNWPQVMCTGNRVVRIQIGMRGVSGTLPPDISKLTALTRFEVMDSQFSGPLPSFAGLAQLQVLFLNRNNFTFIPADFFTGMSSLQAVDLSYNDFAAWGIPVSLKDCTSLQNFTATQANVIGQIPDFINAKNFPKLFAFQLAFNNLEGGLPASLAGLTIQILWLNGKAGNSKLNGTIDVITSLTQLAQVWLHSNQFTGPIPDVSNLKNLWDFSLRDNQLTGVVPESLAKLPNLKRLDISYNNLSGKVPTFRSDVNIIKEGNPNLGKDIASPASPTLSTIARGVAAPLTSHRKLSCIAKLMMTMSMNKVVNFPSEYFPYDNIQERP</sequence>
<comment type="subcellular location">
    <subcellularLocation>
        <location evidence="1">Membrane</location>
        <topology evidence="1">Single-pass membrane protein</topology>
    </subcellularLocation>
</comment>
<evidence type="ECO:0000313" key="13">
    <source>
        <dbReference type="Proteomes" id="UP001634007"/>
    </source>
</evidence>
<dbReference type="Pfam" id="PF13855">
    <property type="entry name" value="LRR_8"/>
    <property type="match status" value="2"/>
</dbReference>
<keyword evidence="2" id="KW-0433">Leucine-rich repeat</keyword>
<feature type="domain" description="Leucine-rich repeat-containing N-terminal plant-type" evidence="11">
    <location>
        <begin position="34"/>
        <end position="69"/>
    </location>
</feature>
<reference evidence="12 13" key="1">
    <citation type="submission" date="2024-11" db="EMBL/GenBank/DDBJ databases">
        <title>Chromosome-level genome assembly of Eucalyptus globulus Labill. provides insights into its genome evolution.</title>
        <authorList>
            <person name="Li X."/>
        </authorList>
    </citation>
    <scope>NUCLEOTIDE SEQUENCE [LARGE SCALE GENOMIC DNA]</scope>
    <source>
        <strain evidence="12">CL2024</strain>
        <tissue evidence="12">Fresh tender leaves</tissue>
    </source>
</reference>
<evidence type="ECO:0000256" key="10">
    <source>
        <dbReference type="SAM" id="SignalP"/>
    </source>
</evidence>
<evidence type="ECO:0000313" key="12">
    <source>
        <dbReference type="EMBL" id="KAL3751140.1"/>
    </source>
</evidence>
<dbReference type="GO" id="GO:0016020">
    <property type="term" value="C:membrane"/>
    <property type="evidence" value="ECO:0007669"/>
    <property type="project" value="UniProtKB-SubCell"/>
</dbReference>
<name>A0ABD3LS30_EUCGL</name>
<keyword evidence="9" id="KW-0325">Glycoprotein</keyword>
<evidence type="ECO:0000256" key="7">
    <source>
        <dbReference type="ARBA" id="ARBA00023136"/>
    </source>
</evidence>
<dbReference type="SMART" id="SM00369">
    <property type="entry name" value="LRR_TYP"/>
    <property type="match status" value="3"/>
</dbReference>
<keyword evidence="4 10" id="KW-0732">Signal</keyword>
<keyword evidence="6" id="KW-1133">Transmembrane helix</keyword>
<keyword evidence="8" id="KW-0675">Receptor</keyword>
<dbReference type="InterPro" id="IPR052422">
    <property type="entry name" value="Auxin_Ser/Thr_Kinase"/>
</dbReference>
<keyword evidence="7" id="KW-0472">Membrane</keyword>
<evidence type="ECO:0000256" key="5">
    <source>
        <dbReference type="ARBA" id="ARBA00022737"/>
    </source>
</evidence>
<dbReference type="PANTHER" id="PTHR47986:SF34">
    <property type="entry name" value="RECEPTOR-LIKE KINASE TMK2"/>
    <property type="match status" value="1"/>
</dbReference>
<evidence type="ECO:0000259" key="11">
    <source>
        <dbReference type="Pfam" id="PF08263"/>
    </source>
</evidence>
<evidence type="ECO:0000256" key="6">
    <source>
        <dbReference type="ARBA" id="ARBA00022989"/>
    </source>
</evidence>
<dbReference type="Pfam" id="PF08263">
    <property type="entry name" value="LRRNT_2"/>
    <property type="match status" value="1"/>
</dbReference>
<evidence type="ECO:0000256" key="1">
    <source>
        <dbReference type="ARBA" id="ARBA00004167"/>
    </source>
</evidence>
<proteinExistence type="predicted"/>
<dbReference type="FunFam" id="3.80.10.10:FF:000190">
    <property type="entry name" value="Receptor-like kinase TMK4"/>
    <property type="match status" value="1"/>
</dbReference>